<evidence type="ECO:0000256" key="1">
    <source>
        <dbReference type="SAM" id="MobiDB-lite"/>
    </source>
</evidence>
<feature type="compositionally biased region" description="Basic and acidic residues" evidence="1">
    <location>
        <begin position="35"/>
        <end position="51"/>
    </location>
</feature>
<name>A0A4Z0BLJ8_9BURK</name>
<sequence>MLRLQRLLAPPATAGCARCSRHACAAGAHASDVVDRRGDVAPREGRADRGRTRSHPAARLRGRAGGARPRGHRLVTIEAQARALLRPLRDEDSDTLFRWINDRETVVFNAPFHPVTRADHERWFERVRRDPSLRIFAIDEVPGGRLVGSAQLLDISPLHRSAQLQIRIGEADARGRGIGTEAVRLLLAQAWGELGLHRVALTVRADNARAIRAYEKCGFVREGLLRDAALIEGRYVDLVCMGVLSP</sequence>
<dbReference type="PROSITE" id="PS51186">
    <property type="entry name" value="GNAT"/>
    <property type="match status" value="1"/>
</dbReference>
<feature type="region of interest" description="Disordered" evidence="1">
    <location>
        <begin position="35"/>
        <end position="70"/>
    </location>
</feature>
<dbReference type="PANTHER" id="PTHR43415">
    <property type="entry name" value="SPERMIDINE N(1)-ACETYLTRANSFERASE"/>
    <property type="match status" value="1"/>
</dbReference>
<organism evidence="3 4">
    <name type="scientific">Ramlibacter rhizophilus</name>
    <dbReference type="NCBI Taxonomy" id="1781167"/>
    <lineage>
        <taxon>Bacteria</taxon>
        <taxon>Pseudomonadati</taxon>
        <taxon>Pseudomonadota</taxon>
        <taxon>Betaproteobacteria</taxon>
        <taxon>Burkholderiales</taxon>
        <taxon>Comamonadaceae</taxon>
        <taxon>Ramlibacter</taxon>
    </lineage>
</organism>
<dbReference type="InterPro" id="IPR000182">
    <property type="entry name" value="GNAT_dom"/>
</dbReference>
<keyword evidence="3" id="KW-0808">Transferase</keyword>
<protein>
    <submittedName>
        <fullName evidence="3">N-acetyltransferase</fullName>
    </submittedName>
</protein>
<dbReference type="Pfam" id="PF13302">
    <property type="entry name" value="Acetyltransf_3"/>
    <property type="match status" value="1"/>
</dbReference>
<keyword evidence="4" id="KW-1185">Reference proteome</keyword>
<dbReference type="PANTHER" id="PTHR43415:SF3">
    <property type="entry name" value="GNAT-FAMILY ACETYLTRANSFERASE"/>
    <property type="match status" value="1"/>
</dbReference>
<proteinExistence type="predicted"/>
<reference evidence="3 4" key="1">
    <citation type="submission" date="2019-03" db="EMBL/GenBank/DDBJ databases">
        <title>Ramlibacter rhizophilus CCTCC AB2015357, whole genome shotgun sequence.</title>
        <authorList>
            <person name="Zhang X."/>
            <person name="Feng G."/>
            <person name="Zhu H."/>
        </authorList>
    </citation>
    <scope>NUCLEOTIDE SEQUENCE [LARGE SCALE GENOMIC DNA]</scope>
    <source>
        <strain evidence="3 4">CCTCC AB2015357</strain>
    </source>
</reference>
<dbReference type="SUPFAM" id="SSF55729">
    <property type="entry name" value="Acyl-CoA N-acyltransferases (Nat)"/>
    <property type="match status" value="1"/>
</dbReference>
<dbReference type="AlphaFoldDB" id="A0A4Z0BLJ8"/>
<dbReference type="GO" id="GO:0016747">
    <property type="term" value="F:acyltransferase activity, transferring groups other than amino-acyl groups"/>
    <property type="evidence" value="ECO:0007669"/>
    <property type="project" value="InterPro"/>
</dbReference>
<feature type="compositionally biased region" description="Basic residues" evidence="1">
    <location>
        <begin position="52"/>
        <end position="62"/>
    </location>
</feature>
<feature type="domain" description="N-acetyltransferase" evidence="2">
    <location>
        <begin position="83"/>
        <end position="237"/>
    </location>
</feature>
<evidence type="ECO:0000259" key="2">
    <source>
        <dbReference type="PROSITE" id="PS51186"/>
    </source>
</evidence>
<comment type="caution">
    <text evidence="3">The sequence shown here is derived from an EMBL/GenBank/DDBJ whole genome shotgun (WGS) entry which is preliminary data.</text>
</comment>
<dbReference type="OrthoDB" id="336415at2"/>
<accession>A0A4Z0BLJ8</accession>
<dbReference type="Gene3D" id="3.40.630.30">
    <property type="match status" value="1"/>
</dbReference>
<evidence type="ECO:0000313" key="3">
    <source>
        <dbReference type="EMBL" id="TFY99670.1"/>
    </source>
</evidence>
<dbReference type="Proteomes" id="UP000297564">
    <property type="component" value="Unassembled WGS sequence"/>
</dbReference>
<gene>
    <name evidence="3" type="ORF">EZ242_11020</name>
</gene>
<evidence type="ECO:0000313" key="4">
    <source>
        <dbReference type="Proteomes" id="UP000297564"/>
    </source>
</evidence>
<dbReference type="EMBL" id="SMLL01000004">
    <property type="protein sequence ID" value="TFY99670.1"/>
    <property type="molecule type" value="Genomic_DNA"/>
</dbReference>
<dbReference type="InterPro" id="IPR016181">
    <property type="entry name" value="Acyl_CoA_acyltransferase"/>
</dbReference>